<evidence type="ECO:0000313" key="4">
    <source>
        <dbReference type="Proteomes" id="UP001501231"/>
    </source>
</evidence>
<sequence length="416" mass="43601">MLTLGTRIRTLAFLVISLSIIAYIGARYADLGRLVGLRGYYVAKLELAQTGGLFTGSNITYRGVSVGRVGELRLTDDGVVADLKIDDDAPRIPSNLQAVVANLSAVGEQYVDLRPAGSTGPYLEDGAVIPRSVTATPAPVTDLLKATKDFTGSVPLESLRVVVDEFYQAFNGQGPNLQALMDAQNEFIRAADASIAPTTRLIRDGELALRTQNEEAAALKAFGRDARLLAQQLRTSDADLRKLIAVAPQASGEITGLLRDLDPSLSVVIANLLTVSQLTVTRVDGLEELLVRLPGVVAAGSTVVEDGKLRFGMATTFFNPLPCTRGYGGTTYRSGLNTSEGPPLNTGARCTMAAGSGVNVRGAANAPRRGVPEPARPGSVGLTAGPGAELPGALGLPGVQGRQPDMRDLLGLGDQR</sequence>
<feature type="region of interest" description="Disordered" evidence="1">
    <location>
        <begin position="363"/>
        <end position="416"/>
    </location>
</feature>
<gene>
    <name evidence="3" type="ORF">GCM10010191_23980</name>
</gene>
<organism evidence="3 4">
    <name type="scientific">Actinomadura vinacea</name>
    <dbReference type="NCBI Taxonomy" id="115336"/>
    <lineage>
        <taxon>Bacteria</taxon>
        <taxon>Bacillati</taxon>
        <taxon>Actinomycetota</taxon>
        <taxon>Actinomycetes</taxon>
        <taxon>Streptosporangiales</taxon>
        <taxon>Thermomonosporaceae</taxon>
        <taxon>Actinomadura</taxon>
    </lineage>
</organism>
<feature type="compositionally biased region" description="Low complexity" evidence="1">
    <location>
        <begin position="381"/>
        <end position="397"/>
    </location>
</feature>
<keyword evidence="4" id="KW-1185">Reference proteome</keyword>
<evidence type="ECO:0000256" key="1">
    <source>
        <dbReference type="SAM" id="MobiDB-lite"/>
    </source>
</evidence>
<dbReference type="RefSeq" id="WP_344588856.1">
    <property type="nucleotide sequence ID" value="NZ_BAAARW010000011.1"/>
</dbReference>
<accession>A0ABP5VW94</accession>
<evidence type="ECO:0000313" key="3">
    <source>
        <dbReference type="EMBL" id="GAA2413424.1"/>
    </source>
</evidence>
<dbReference type="NCBIfam" id="TIGR00996">
    <property type="entry name" value="Mtu_fam_mce"/>
    <property type="match status" value="1"/>
</dbReference>
<evidence type="ECO:0000259" key="2">
    <source>
        <dbReference type="Pfam" id="PF02470"/>
    </source>
</evidence>
<feature type="domain" description="Mce/MlaD" evidence="2">
    <location>
        <begin position="40"/>
        <end position="115"/>
    </location>
</feature>
<dbReference type="InterPro" id="IPR005693">
    <property type="entry name" value="Mce"/>
</dbReference>
<dbReference type="PANTHER" id="PTHR33371:SF16">
    <property type="entry name" value="MCE-FAMILY PROTEIN MCE3F"/>
    <property type="match status" value="1"/>
</dbReference>
<dbReference type="Proteomes" id="UP001501231">
    <property type="component" value="Unassembled WGS sequence"/>
</dbReference>
<dbReference type="Pfam" id="PF02470">
    <property type="entry name" value="MlaD"/>
    <property type="match status" value="1"/>
</dbReference>
<dbReference type="InterPro" id="IPR052336">
    <property type="entry name" value="MlaD_Phospholipid_Transporter"/>
</dbReference>
<proteinExistence type="predicted"/>
<name>A0ABP5VW94_9ACTN</name>
<dbReference type="InterPro" id="IPR003399">
    <property type="entry name" value="Mce/MlaD"/>
</dbReference>
<dbReference type="PANTHER" id="PTHR33371">
    <property type="entry name" value="INTERMEMBRANE PHOSPHOLIPID TRANSPORT SYSTEM BINDING PROTEIN MLAD-RELATED"/>
    <property type="match status" value="1"/>
</dbReference>
<reference evidence="4" key="1">
    <citation type="journal article" date="2019" name="Int. J. Syst. Evol. Microbiol.">
        <title>The Global Catalogue of Microorganisms (GCM) 10K type strain sequencing project: providing services to taxonomists for standard genome sequencing and annotation.</title>
        <authorList>
            <consortium name="The Broad Institute Genomics Platform"/>
            <consortium name="The Broad Institute Genome Sequencing Center for Infectious Disease"/>
            <person name="Wu L."/>
            <person name="Ma J."/>
        </authorList>
    </citation>
    <scope>NUCLEOTIDE SEQUENCE [LARGE SCALE GENOMIC DNA]</scope>
    <source>
        <strain evidence="4">JCM 3325</strain>
    </source>
</reference>
<dbReference type="EMBL" id="BAAARW010000011">
    <property type="protein sequence ID" value="GAA2413424.1"/>
    <property type="molecule type" value="Genomic_DNA"/>
</dbReference>
<comment type="caution">
    <text evidence="3">The sequence shown here is derived from an EMBL/GenBank/DDBJ whole genome shotgun (WGS) entry which is preliminary data.</text>
</comment>
<protein>
    <submittedName>
        <fullName evidence="3">MlaD family protein</fullName>
    </submittedName>
</protein>